<evidence type="ECO:0000259" key="3">
    <source>
        <dbReference type="Pfam" id="PF07687"/>
    </source>
</evidence>
<dbReference type="SUPFAM" id="SSF55031">
    <property type="entry name" value="Bacterial exopeptidase dimerisation domain"/>
    <property type="match status" value="1"/>
</dbReference>
<dbReference type="InterPro" id="IPR002933">
    <property type="entry name" value="Peptidase_M20"/>
</dbReference>
<gene>
    <name evidence="4" type="ORF">SAMN04488239_101287</name>
</gene>
<feature type="binding site" evidence="2">
    <location>
        <position position="99"/>
    </location>
    <ligand>
        <name>Mn(2+)</name>
        <dbReference type="ChEBI" id="CHEBI:29035"/>
        <label>2</label>
    </ligand>
</feature>
<feature type="binding site" evidence="2">
    <location>
        <position position="97"/>
    </location>
    <ligand>
        <name>Mn(2+)</name>
        <dbReference type="ChEBI" id="CHEBI:29035"/>
        <label>2</label>
    </ligand>
</feature>
<dbReference type="GO" id="GO:0046872">
    <property type="term" value="F:metal ion binding"/>
    <property type="evidence" value="ECO:0007669"/>
    <property type="project" value="UniProtKB-KW"/>
</dbReference>
<dbReference type="PIRSF" id="PIRSF005962">
    <property type="entry name" value="Pept_M20D_amidohydro"/>
    <property type="match status" value="1"/>
</dbReference>
<dbReference type="InterPro" id="IPR011650">
    <property type="entry name" value="Peptidase_M20_dimer"/>
</dbReference>
<dbReference type="PANTHER" id="PTHR11014">
    <property type="entry name" value="PEPTIDASE M20 FAMILY MEMBER"/>
    <property type="match status" value="1"/>
</dbReference>
<protein>
    <submittedName>
        <fullName evidence="4">Amidohydrolase</fullName>
    </submittedName>
</protein>
<dbReference type="Pfam" id="PF07687">
    <property type="entry name" value="M20_dimer"/>
    <property type="match status" value="1"/>
</dbReference>
<organism evidence="4 5">
    <name type="scientific">Ruegeria marina</name>
    <dbReference type="NCBI Taxonomy" id="639004"/>
    <lineage>
        <taxon>Bacteria</taxon>
        <taxon>Pseudomonadati</taxon>
        <taxon>Pseudomonadota</taxon>
        <taxon>Alphaproteobacteria</taxon>
        <taxon>Rhodobacterales</taxon>
        <taxon>Roseobacteraceae</taxon>
        <taxon>Ruegeria</taxon>
    </lineage>
</organism>
<keyword evidence="2" id="KW-0479">Metal-binding</keyword>
<dbReference type="OrthoDB" id="9777385at2"/>
<dbReference type="AlphaFoldDB" id="A0A1G6J7R8"/>
<dbReference type="STRING" id="639004.SAMN04488239_101287"/>
<name>A0A1G6J7R8_9RHOB</name>
<keyword evidence="2" id="KW-0464">Manganese</keyword>
<dbReference type="Gene3D" id="3.30.70.360">
    <property type="match status" value="1"/>
</dbReference>
<dbReference type="SUPFAM" id="SSF53187">
    <property type="entry name" value="Zn-dependent exopeptidases"/>
    <property type="match status" value="1"/>
</dbReference>
<sequence>MTPADLDRLTALRHALHRRPEISGEEKETAAHLAGLLRSMGADRVLTGIGGHGVAAVFESGVEGPVVGLRCELDALPITELGLSDHVSEIAGNGHLCGHDGHMVTVLAVGEALARTGPARGRAVLIFQPAEETGKGAVAYRADPQFADIAPDIVLSLHNLPGLPMGAVELCTGAANCASRGMAIRLFGKTAHAAAPQDGLSPAAAMAALMPRLAALGPGGPLDDRFALTTLTHARLGQATFGVSPGEGELWVTLRTVTDARMTELMAEAEALVQAEAAAAGLGVEIFYDDVFEACTNDPEAVELLKTACNDGAVPLRLTSTPQKFSEDFGQFGKGARAGMFWLGAGEDHPRLHNPDYDFPDALIPVAAGIFERALRAVLGHGPVNSQAAP</sequence>
<evidence type="ECO:0000256" key="2">
    <source>
        <dbReference type="PIRSR" id="PIRSR005962-1"/>
    </source>
</evidence>
<dbReference type="EMBL" id="FMZV01000001">
    <property type="protein sequence ID" value="SDC14395.1"/>
    <property type="molecule type" value="Genomic_DNA"/>
</dbReference>
<dbReference type="InterPro" id="IPR036264">
    <property type="entry name" value="Bact_exopeptidase_dim_dom"/>
</dbReference>
<dbReference type="Gene3D" id="3.40.630.10">
    <property type="entry name" value="Zn peptidases"/>
    <property type="match status" value="1"/>
</dbReference>
<dbReference type="InterPro" id="IPR017439">
    <property type="entry name" value="Amidohydrolase"/>
</dbReference>
<dbReference type="Pfam" id="PF01546">
    <property type="entry name" value="Peptidase_M20"/>
    <property type="match status" value="1"/>
</dbReference>
<feature type="domain" description="Peptidase M20 dimerisation" evidence="3">
    <location>
        <begin position="180"/>
        <end position="278"/>
    </location>
</feature>
<comment type="cofactor">
    <cofactor evidence="2">
        <name>Mn(2+)</name>
        <dbReference type="ChEBI" id="CHEBI:29035"/>
    </cofactor>
    <text evidence="2">The Mn(2+) ion enhances activity.</text>
</comment>
<dbReference type="PANTHER" id="PTHR11014:SF169">
    <property type="entry name" value="CLAN MH, FAMILY M20, PEPTIDASE T-LIKE METALLOPEPTIDASE"/>
    <property type="match status" value="1"/>
</dbReference>
<dbReference type="NCBIfam" id="TIGR01891">
    <property type="entry name" value="amidohydrolases"/>
    <property type="match status" value="1"/>
</dbReference>
<proteinExistence type="predicted"/>
<evidence type="ECO:0000313" key="5">
    <source>
        <dbReference type="Proteomes" id="UP000199628"/>
    </source>
</evidence>
<feature type="binding site" evidence="2">
    <location>
        <position position="158"/>
    </location>
    <ligand>
        <name>Mn(2+)</name>
        <dbReference type="ChEBI" id="CHEBI:29035"/>
        <label>2</label>
    </ligand>
</feature>
<keyword evidence="5" id="KW-1185">Reference proteome</keyword>
<accession>A0A1G6J7R8</accession>
<feature type="binding site" evidence="2">
    <location>
        <position position="353"/>
    </location>
    <ligand>
        <name>Mn(2+)</name>
        <dbReference type="ChEBI" id="CHEBI:29035"/>
        <label>2</label>
    </ligand>
</feature>
<feature type="binding site" evidence="2">
    <location>
        <position position="132"/>
    </location>
    <ligand>
        <name>Mn(2+)</name>
        <dbReference type="ChEBI" id="CHEBI:29035"/>
        <label>2</label>
    </ligand>
</feature>
<keyword evidence="1 4" id="KW-0378">Hydrolase</keyword>
<dbReference type="GO" id="GO:0016787">
    <property type="term" value="F:hydrolase activity"/>
    <property type="evidence" value="ECO:0007669"/>
    <property type="project" value="UniProtKB-KW"/>
</dbReference>
<evidence type="ECO:0000256" key="1">
    <source>
        <dbReference type="ARBA" id="ARBA00022801"/>
    </source>
</evidence>
<dbReference type="Proteomes" id="UP000199628">
    <property type="component" value="Unassembled WGS sequence"/>
</dbReference>
<reference evidence="5" key="1">
    <citation type="submission" date="2016-10" db="EMBL/GenBank/DDBJ databases">
        <authorList>
            <person name="Varghese N."/>
            <person name="Submissions S."/>
        </authorList>
    </citation>
    <scope>NUCLEOTIDE SEQUENCE [LARGE SCALE GENOMIC DNA]</scope>
    <source>
        <strain evidence="5">CGMCC 1.9108</strain>
    </source>
</reference>
<evidence type="ECO:0000313" key="4">
    <source>
        <dbReference type="EMBL" id="SDC14395.1"/>
    </source>
</evidence>
<dbReference type="RefSeq" id="WP_093026949.1">
    <property type="nucleotide sequence ID" value="NZ_FMZV01000001.1"/>
</dbReference>